<accession>A0ACB9WB24</accession>
<dbReference type="EMBL" id="CM043800">
    <property type="protein sequence ID" value="KAI4810561.1"/>
    <property type="molecule type" value="Genomic_DNA"/>
</dbReference>
<evidence type="ECO:0000313" key="2">
    <source>
        <dbReference type="Proteomes" id="UP001057452"/>
    </source>
</evidence>
<name>A0ACB9WB24_CHAAC</name>
<protein>
    <submittedName>
        <fullName evidence="1">Uncharacterized protein</fullName>
    </submittedName>
</protein>
<sequence length="487" mass="53427">MFASATRNFVEEVDPRGLLIPVSSLNDTIDLLTVVVKHKRFWFWQKPKYKPTDFNFNDILLPTGDTHILPGKQHTSYLIHNCFNDHRTPKCFTVHTGVTESDFITYNGIYGDNIQGSVEISANSASANANLNLEGKESSKLQSSFGSLKKEEVDVNKLLCDSKTRVLDMSHSLIQQMKEKQRRVFGIVKERIVTTQPCSVIEEVQQGAQCAGGLSNCGPQSLKVSLKENGSLSKDSNINMEIPIHTTIAYALIELEIKQNGRYGLCLMSDINGGFEADGPGDSYSAHLRQELEELSEHFQVLSDLPATTRSTLFLQITKVMSDPGAVGVLQDVLENMCQDEKPALGDMTATEAQKQKIQAILELLEQAGEESPQVLPALYLVTCAIDELTNDCLAFLGMCCSLSLLPSLELLIQCASGKGELPLNSAGLAALTEDNFEKTEHLFAASNVSLKRDGDTVKTEIKPQPGQLPLVLCIAVRGLFSLARCD</sequence>
<comment type="caution">
    <text evidence="1">The sequence shown here is derived from an EMBL/GenBank/DDBJ whole genome shotgun (WGS) entry which is preliminary data.</text>
</comment>
<evidence type="ECO:0000313" key="1">
    <source>
        <dbReference type="EMBL" id="KAI4810561.1"/>
    </source>
</evidence>
<proteinExistence type="predicted"/>
<keyword evidence="2" id="KW-1185">Reference proteome</keyword>
<dbReference type="Proteomes" id="UP001057452">
    <property type="component" value="Chromosome 16"/>
</dbReference>
<gene>
    <name evidence="1" type="ORF">KUCAC02_013500</name>
</gene>
<organism evidence="1 2">
    <name type="scientific">Chaenocephalus aceratus</name>
    <name type="common">Blackfin icefish</name>
    <name type="synonym">Chaenichthys aceratus</name>
    <dbReference type="NCBI Taxonomy" id="36190"/>
    <lineage>
        <taxon>Eukaryota</taxon>
        <taxon>Metazoa</taxon>
        <taxon>Chordata</taxon>
        <taxon>Craniata</taxon>
        <taxon>Vertebrata</taxon>
        <taxon>Euteleostomi</taxon>
        <taxon>Actinopterygii</taxon>
        <taxon>Neopterygii</taxon>
        <taxon>Teleostei</taxon>
        <taxon>Neoteleostei</taxon>
        <taxon>Acanthomorphata</taxon>
        <taxon>Eupercaria</taxon>
        <taxon>Perciformes</taxon>
        <taxon>Notothenioidei</taxon>
        <taxon>Channichthyidae</taxon>
        <taxon>Chaenocephalus</taxon>
    </lineage>
</organism>
<reference evidence="1" key="1">
    <citation type="submission" date="2022-05" db="EMBL/GenBank/DDBJ databases">
        <title>Chromosome-level genome of Chaenocephalus aceratus.</title>
        <authorList>
            <person name="Park H."/>
        </authorList>
    </citation>
    <scope>NUCLEOTIDE SEQUENCE</scope>
    <source>
        <strain evidence="1">KU_202001</strain>
    </source>
</reference>